<dbReference type="KEGG" id="hbs:IPV69_23750"/>
<dbReference type="Proteomes" id="UP000593765">
    <property type="component" value="Chromosome"/>
</dbReference>
<evidence type="ECO:0000256" key="11">
    <source>
        <dbReference type="SAM" id="MobiDB-lite"/>
    </source>
</evidence>
<keyword evidence="4 9" id="KW-0479">Metal-binding</keyword>
<dbReference type="Pfam" id="PF01223">
    <property type="entry name" value="Endonuclease_NS"/>
    <property type="match status" value="1"/>
</dbReference>
<evidence type="ECO:0000256" key="3">
    <source>
        <dbReference type="ARBA" id="ARBA00022722"/>
    </source>
</evidence>
<dbReference type="InterPro" id="IPR001604">
    <property type="entry name" value="Endo_G_ENPP1-like_dom"/>
</dbReference>
<evidence type="ECO:0000313" key="15">
    <source>
        <dbReference type="EMBL" id="QOV89192.1"/>
    </source>
</evidence>
<feature type="active site" description="Proton acceptor" evidence="8">
    <location>
        <position position="186"/>
    </location>
</feature>
<feature type="domain" description="DNA/RNA non-specific endonuclease/pyrophosphatase/phosphodiesterase" evidence="14">
    <location>
        <begin position="123"/>
        <end position="338"/>
    </location>
</feature>
<reference evidence="15 16" key="1">
    <citation type="submission" date="2020-10" db="EMBL/GenBank/DDBJ databases">
        <title>Wide distribution of Phycisphaera-like planctomycetes from WD2101 soil group in peatlands and genome analysis of the first cultivated representative.</title>
        <authorList>
            <person name="Dedysh S.N."/>
            <person name="Beletsky A.V."/>
            <person name="Ivanova A."/>
            <person name="Kulichevskaya I.S."/>
            <person name="Suzina N.E."/>
            <person name="Philippov D.A."/>
            <person name="Rakitin A.L."/>
            <person name="Mardanov A.V."/>
            <person name="Ravin N.V."/>
        </authorList>
    </citation>
    <scope>NUCLEOTIDE SEQUENCE [LARGE SCALE GENOMIC DNA]</scope>
    <source>
        <strain evidence="15 16">M1803</strain>
    </source>
</reference>
<keyword evidence="16" id="KW-1185">Reference proteome</keyword>
<evidence type="ECO:0000256" key="6">
    <source>
        <dbReference type="ARBA" id="ARBA00022801"/>
    </source>
</evidence>
<feature type="region of interest" description="Disordered" evidence="11">
    <location>
        <begin position="52"/>
        <end position="110"/>
    </location>
</feature>
<feature type="compositionally biased region" description="Polar residues" evidence="11">
    <location>
        <begin position="52"/>
        <end position="65"/>
    </location>
</feature>
<dbReference type="GO" id="GO:0016787">
    <property type="term" value="F:hydrolase activity"/>
    <property type="evidence" value="ECO:0007669"/>
    <property type="project" value="UniProtKB-KW"/>
</dbReference>
<dbReference type="EMBL" id="CP063458">
    <property type="protein sequence ID" value="QOV89192.1"/>
    <property type="molecule type" value="Genomic_DNA"/>
</dbReference>
<protein>
    <recommendedName>
        <fullName evidence="10">Endonuclease</fullName>
        <ecNumber evidence="10">3.1.30.-</ecNumber>
    </recommendedName>
</protein>
<proteinExistence type="inferred from homology"/>
<evidence type="ECO:0000256" key="10">
    <source>
        <dbReference type="RuleBase" id="RU366055"/>
    </source>
</evidence>
<evidence type="ECO:0000259" key="14">
    <source>
        <dbReference type="SMART" id="SM00892"/>
    </source>
</evidence>
<dbReference type="SMART" id="SM00477">
    <property type="entry name" value="NUC"/>
    <property type="match status" value="1"/>
</dbReference>
<comment type="cofactor">
    <cofactor evidence="1 10">
        <name>Mg(2+)</name>
        <dbReference type="ChEBI" id="CHEBI:18420"/>
    </cofactor>
</comment>
<gene>
    <name evidence="15" type="ORF">IPV69_23750</name>
</gene>
<evidence type="ECO:0000256" key="1">
    <source>
        <dbReference type="ARBA" id="ARBA00001946"/>
    </source>
</evidence>
<dbReference type="GO" id="GO:0004519">
    <property type="term" value="F:endonuclease activity"/>
    <property type="evidence" value="ECO:0007669"/>
    <property type="project" value="UniProtKB-UniRule"/>
</dbReference>
<evidence type="ECO:0000256" key="7">
    <source>
        <dbReference type="ARBA" id="ARBA00022842"/>
    </source>
</evidence>
<feature type="compositionally biased region" description="Polar residues" evidence="11">
    <location>
        <begin position="89"/>
        <end position="110"/>
    </location>
</feature>
<evidence type="ECO:0000259" key="13">
    <source>
        <dbReference type="SMART" id="SM00477"/>
    </source>
</evidence>
<dbReference type="RefSeq" id="WP_206292217.1">
    <property type="nucleotide sequence ID" value="NZ_CP063458.1"/>
</dbReference>
<dbReference type="InterPro" id="IPR044925">
    <property type="entry name" value="His-Me_finger_sf"/>
</dbReference>
<dbReference type="InterPro" id="IPR044929">
    <property type="entry name" value="DNA/RNA_non-sp_Endonuclease_sf"/>
</dbReference>
<accession>A0A7M2WVD8</accession>
<dbReference type="PANTHER" id="PTHR13966:SF5">
    <property type="entry name" value="ENDONUCLEASE G, MITOCHONDRIAL"/>
    <property type="match status" value="1"/>
</dbReference>
<dbReference type="EC" id="3.1.30.-" evidence="10"/>
<keyword evidence="12" id="KW-0812">Transmembrane</keyword>
<dbReference type="SUPFAM" id="SSF54060">
    <property type="entry name" value="His-Me finger endonucleases"/>
    <property type="match status" value="1"/>
</dbReference>
<dbReference type="Gene3D" id="3.40.570.10">
    <property type="entry name" value="Extracellular Endonuclease, subunit A"/>
    <property type="match status" value="1"/>
</dbReference>
<evidence type="ECO:0000256" key="9">
    <source>
        <dbReference type="PIRSR" id="PIRSR640255-2"/>
    </source>
</evidence>
<dbReference type="InterPro" id="IPR018524">
    <property type="entry name" value="DNA/RNA_endonuclease_AS"/>
</dbReference>
<dbReference type="SMART" id="SM00892">
    <property type="entry name" value="Endonuclease_NS"/>
    <property type="match status" value="1"/>
</dbReference>
<dbReference type="AlphaFoldDB" id="A0A7M2WVD8"/>
<dbReference type="InterPro" id="IPR040255">
    <property type="entry name" value="Non-specific_endonuclease"/>
</dbReference>
<keyword evidence="12" id="KW-0472">Membrane</keyword>
<evidence type="ECO:0000256" key="4">
    <source>
        <dbReference type="ARBA" id="ARBA00022723"/>
    </source>
</evidence>
<organism evidence="15 16">
    <name type="scientific">Humisphaera borealis</name>
    <dbReference type="NCBI Taxonomy" id="2807512"/>
    <lineage>
        <taxon>Bacteria</taxon>
        <taxon>Pseudomonadati</taxon>
        <taxon>Planctomycetota</taxon>
        <taxon>Phycisphaerae</taxon>
        <taxon>Tepidisphaerales</taxon>
        <taxon>Tepidisphaeraceae</taxon>
        <taxon>Humisphaera</taxon>
    </lineage>
</organism>
<sequence length="363" mass="39385">MNQNRDNQIDVGRLAAGFVRLPRPLQILLGVLAAGAVVVGGVMYLRQNGKTTAVSTQPVSPSVTQAAVPAPSTPPPPPGTTTVAGSSPDGTTPAPQIDTPNLTLGNPSQATTSIARRDNYLVVRPAYALSFNDDLGTANWVSWRIIRADFGQSPREVEFLADPMLPPPFKQIGHRDYTGSGFDRGHMCPKGDRGGDRDKVASTFYTSNIIPQAANVNQKAWNNLENYTRDLVGQKRQRVYVITGPAGRGGTGLNGYKETVGYGKVVVPAECWKVVVAIPDTGKPTDEPQSISASARVIAVIMPNDQTKVGDDWAKFRTTPAEIERKTKLRFFDRLKPDVAETLRQRQDKVVIPPVDANRFSRD</sequence>
<feature type="domain" description="ENPP1-3/EXOG-like endonuclease/phosphodiesterase" evidence="13">
    <location>
        <begin position="124"/>
        <end position="338"/>
    </location>
</feature>
<keyword evidence="7" id="KW-0460">Magnesium</keyword>
<keyword evidence="3 10" id="KW-0540">Nuclease</keyword>
<evidence type="ECO:0000256" key="12">
    <source>
        <dbReference type="SAM" id="Phobius"/>
    </source>
</evidence>
<feature type="binding site" evidence="9">
    <location>
        <position position="217"/>
    </location>
    <ligand>
        <name>Mg(2+)</name>
        <dbReference type="ChEBI" id="CHEBI:18420"/>
        <note>catalytic</note>
    </ligand>
</feature>
<dbReference type="GO" id="GO:0003676">
    <property type="term" value="F:nucleic acid binding"/>
    <property type="evidence" value="ECO:0007669"/>
    <property type="project" value="InterPro"/>
</dbReference>
<keyword evidence="12" id="KW-1133">Transmembrane helix</keyword>
<dbReference type="InterPro" id="IPR020821">
    <property type="entry name" value="ENPP1-3/EXOG-like_nuc-like"/>
</dbReference>
<keyword evidence="5 10" id="KW-0255">Endonuclease</keyword>
<name>A0A7M2WVD8_9BACT</name>
<dbReference type="PANTHER" id="PTHR13966">
    <property type="entry name" value="ENDONUCLEASE RELATED"/>
    <property type="match status" value="1"/>
</dbReference>
<evidence type="ECO:0000256" key="2">
    <source>
        <dbReference type="ARBA" id="ARBA00010052"/>
    </source>
</evidence>
<dbReference type="PROSITE" id="PS01070">
    <property type="entry name" value="NUCLEASE_NON_SPEC"/>
    <property type="match status" value="1"/>
</dbReference>
<feature type="transmembrane region" description="Helical" evidence="12">
    <location>
        <begin position="27"/>
        <end position="45"/>
    </location>
</feature>
<evidence type="ECO:0000313" key="16">
    <source>
        <dbReference type="Proteomes" id="UP000593765"/>
    </source>
</evidence>
<keyword evidence="6 10" id="KW-0378">Hydrolase</keyword>
<dbReference type="CDD" id="cd00091">
    <property type="entry name" value="NUC"/>
    <property type="match status" value="1"/>
</dbReference>
<evidence type="ECO:0000256" key="8">
    <source>
        <dbReference type="PIRSR" id="PIRSR640255-1"/>
    </source>
</evidence>
<dbReference type="GO" id="GO:0046872">
    <property type="term" value="F:metal ion binding"/>
    <property type="evidence" value="ECO:0007669"/>
    <property type="project" value="UniProtKB-KW"/>
</dbReference>
<comment type="similarity">
    <text evidence="2 10">Belongs to the DNA/RNA non-specific endonuclease family.</text>
</comment>
<evidence type="ECO:0000256" key="5">
    <source>
        <dbReference type="ARBA" id="ARBA00022759"/>
    </source>
</evidence>